<dbReference type="InterPro" id="IPR004386">
    <property type="entry name" value="Toxin_YafQ-like"/>
</dbReference>
<dbReference type="Proteomes" id="UP001384579">
    <property type="component" value="Unassembled WGS sequence"/>
</dbReference>
<comment type="caution">
    <text evidence="2">The sequence shown here is derived from an EMBL/GenBank/DDBJ whole genome shotgun (WGS) entry which is preliminary data.</text>
</comment>
<dbReference type="Pfam" id="PF15738">
    <property type="entry name" value="YafQ_toxin"/>
    <property type="match status" value="1"/>
</dbReference>
<organism evidence="2 3">
    <name type="scientific">Microcoleus anatoxicus PTRS2</name>
    <dbReference type="NCBI Taxonomy" id="2705321"/>
    <lineage>
        <taxon>Bacteria</taxon>
        <taxon>Bacillati</taxon>
        <taxon>Cyanobacteriota</taxon>
        <taxon>Cyanophyceae</taxon>
        <taxon>Oscillatoriophycideae</taxon>
        <taxon>Oscillatoriales</taxon>
        <taxon>Microcoleaceae</taxon>
        <taxon>Microcoleus</taxon>
        <taxon>Microcoleus anatoxicus</taxon>
    </lineage>
</organism>
<dbReference type="NCBIfam" id="TIGR02385">
    <property type="entry name" value="RelE_StbE"/>
    <property type="match status" value="1"/>
</dbReference>
<keyword evidence="1" id="KW-1277">Toxin-antitoxin system</keyword>
<gene>
    <name evidence="2" type="ORF">WMG39_20665</name>
</gene>
<sequence>MKIGWTPKSIRNFKKLVRKNHQLRLLIEATLELLSEDCFNPSLRTHKLTGDLSGIWSCSIDYDYRILFEFAIDPENEEEAILLLKMGSHDEVY</sequence>
<dbReference type="Gene3D" id="3.30.2310.20">
    <property type="entry name" value="RelE-like"/>
    <property type="match status" value="1"/>
</dbReference>
<dbReference type="RefSeq" id="WP_340522472.1">
    <property type="nucleotide sequence ID" value="NZ_JBBLXS010000324.1"/>
</dbReference>
<dbReference type="InterPro" id="IPR007712">
    <property type="entry name" value="RelE/ParE_toxin"/>
</dbReference>
<evidence type="ECO:0000313" key="3">
    <source>
        <dbReference type="Proteomes" id="UP001384579"/>
    </source>
</evidence>
<dbReference type="InterPro" id="IPR035093">
    <property type="entry name" value="RelE/ParE_toxin_dom_sf"/>
</dbReference>
<evidence type="ECO:0000256" key="1">
    <source>
        <dbReference type="ARBA" id="ARBA00022649"/>
    </source>
</evidence>
<accession>A0ABU8YSA9</accession>
<name>A0ABU8YSA9_9CYAN</name>
<keyword evidence="3" id="KW-1185">Reference proteome</keyword>
<dbReference type="EMBL" id="JBBLXS010000324">
    <property type="protein sequence ID" value="MEK0187243.1"/>
    <property type="molecule type" value="Genomic_DNA"/>
</dbReference>
<proteinExistence type="predicted"/>
<evidence type="ECO:0000313" key="2">
    <source>
        <dbReference type="EMBL" id="MEK0187243.1"/>
    </source>
</evidence>
<protein>
    <submittedName>
        <fullName evidence="2">Type II toxin-antitoxin system mRNA interferase toxin, RelE/StbE family</fullName>
    </submittedName>
</protein>
<reference evidence="2 3" key="1">
    <citation type="journal article" date="2020" name="Harmful Algae">
        <title>Molecular and morphological characterization of a novel dihydroanatoxin-a producing Microcoleus species (cyanobacteria) from the Russian River, California, USA.</title>
        <authorList>
            <person name="Conklin K.Y."/>
            <person name="Stancheva R."/>
            <person name="Otten T.G."/>
            <person name="Fadness R."/>
            <person name="Boyer G.L."/>
            <person name="Read B."/>
            <person name="Zhang X."/>
            <person name="Sheath R.G."/>
        </authorList>
    </citation>
    <scope>NUCLEOTIDE SEQUENCE [LARGE SCALE GENOMIC DNA]</scope>
    <source>
        <strain evidence="2 3">PTRS2</strain>
    </source>
</reference>
<dbReference type="SUPFAM" id="SSF143011">
    <property type="entry name" value="RelE-like"/>
    <property type="match status" value="1"/>
</dbReference>